<evidence type="ECO:0000313" key="2">
    <source>
        <dbReference type="EMBL" id="MCW1916199.1"/>
    </source>
</evidence>
<keyword evidence="1" id="KW-0812">Transmembrane</keyword>
<accession>A0ABT3G9P7</accession>
<feature type="transmembrane region" description="Helical" evidence="1">
    <location>
        <begin position="105"/>
        <end position="126"/>
    </location>
</feature>
<keyword evidence="1" id="KW-0472">Membrane</keyword>
<dbReference type="Proteomes" id="UP001165653">
    <property type="component" value="Unassembled WGS sequence"/>
</dbReference>
<organism evidence="2 3">
    <name type="scientific">Luteolibacter rhizosphaerae</name>
    <dbReference type="NCBI Taxonomy" id="2989719"/>
    <lineage>
        <taxon>Bacteria</taxon>
        <taxon>Pseudomonadati</taxon>
        <taxon>Verrucomicrobiota</taxon>
        <taxon>Verrucomicrobiia</taxon>
        <taxon>Verrucomicrobiales</taxon>
        <taxon>Verrucomicrobiaceae</taxon>
        <taxon>Luteolibacter</taxon>
    </lineage>
</organism>
<keyword evidence="3" id="KW-1185">Reference proteome</keyword>
<evidence type="ECO:0000256" key="1">
    <source>
        <dbReference type="SAM" id="Phobius"/>
    </source>
</evidence>
<protein>
    <submittedName>
        <fullName evidence="2">Uncharacterized protein</fullName>
    </submittedName>
</protein>
<comment type="caution">
    <text evidence="2">The sequence shown here is derived from an EMBL/GenBank/DDBJ whole genome shotgun (WGS) entry which is preliminary data.</text>
</comment>
<evidence type="ECO:0000313" key="3">
    <source>
        <dbReference type="Proteomes" id="UP001165653"/>
    </source>
</evidence>
<proteinExistence type="predicted"/>
<keyword evidence="1" id="KW-1133">Transmembrane helix</keyword>
<reference evidence="2" key="1">
    <citation type="submission" date="2022-10" db="EMBL/GenBank/DDBJ databases">
        <title>Luteolibacter sp. GHJ8, whole genome shotgun sequencing project.</title>
        <authorList>
            <person name="Zhao G."/>
            <person name="Shen L."/>
        </authorList>
    </citation>
    <scope>NUCLEOTIDE SEQUENCE</scope>
    <source>
        <strain evidence="2">GHJ8</strain>
    </source>
</reference>
<gene>
    <name evidence="2" type="ORF">OJ996_21595</name>
</gene>
<feature type="transmembrane region" description="Helical" evidence="1">
    <location>
        <begin position="35"/>
        <end position="60"/>
    </location>
</feature>
<dbReference type="RefSeq" id="WP_264515769.1">
    <property type="nucleotide sequence ID" value="NZ_JAPDDR010000013.1"/>
</dbReference>
<feature type="transmembrane region" description="Helical" evidence="1">
    <location>
        <begin position="81"/>
        <end position="99"/>
    </location>
</feature>
<dbReference type="EMBL" id="JAPDDR010000013">
    <property type="protein sequence ID" value="MCW1916199.1"/>
    <property type="molecule type" value="Genomic_DNA"/>
</dbReference>
<sequence>MFLVYIHILACLTLTGAAAYRIARVGTAPTAHRFLAPYAVAAFMLGIVITYVTAMELFVVSYSGASPVPPGTPTPPPWLPYLLLVAPLLPGFTIVPAVGSRPLPVALLGLLAVLPSLIFYFNIFMVR</sequence>
<name>A0ABT3G9P7_9BACT</name>